<feature type="domain" description="ABC-2 type transporter transmembrane" evidence="7">
    <location>
        <begin position="30"/>
        <end position="120"/>
    </location>
</feature>
<keyword evidence="9" id="KW-1185">Reference proteome</keyword>
<name>A0A072PKR0_9EURO</name>
<evidence type="ECO:0000256" key="5">
    <source>
        <dbReference type="ARBA" id="ARBA00023136"/>
    </source>
</evidence>
<evidence type="ECO:0000259" key="7">
    <source>
        <dbReference type="Pfam" id="PF01061"/>
    </source>
</evidence>
<evidence type="ECO:0000256" key="6">
    <source>
        <dbReference type="SAM" id="Phobius"/>
    </source>
</evidence>
<dbReference type="Proteomes" id="UP000027920">
    <property type="component" value="Unassembled WGS sequence"/>
</dbReference>
<evidence type="ECO:0000256" key="2">
    <source>
        <dbReference type="ARBA" id="ARBA00022448"/>
    </source>
</evidence>
<dbReference type="VEuPathDB" id="FungiDB:A1O9_01867"/>
<dbReference type="GO" id="GO:0140359">
    <property type="term" value="F:ABC-type transporter activity"/>
    <property type="evidence" value="ECO:0007669"/>
    <property type="project" value="InterPro"/>
</dbReference>
<proteinExistence type="predicted"/>
<comment type="caution">
    <text evidence="8">The sequence shown here is derived from an EMBL/GenBank/DDBJ whole genome shotgun (WGS) entry which is preliminary data.</text>
</comment>
<dbReference type="HOGENOM" id="CLU_1669401_0_0_1"/>
<dbReference type="AlphaFoldDB" id="A0A072PKR0"/>
<dbReference type="InterPro" id="IPR013525">
    <property type="entry name" value="ABC2_TM"/>
</dbReference>
<feature type="transmembrane region" description="Helical" evidence="6">
    <location>
        <begin position="53"/>
        <end position="71"/>
    </location>
</feature>
<dbReference type="OrthoDB" id="4505979at2759"/>
<comment type="subcellular location">
    <subcellularLocation>
        <location evidence="1">Membrane</location>
        <topology evidence="1">Multi-pass membrane protein</topology>
    </subcellularLocation>
</comment>
<dbReference type="EMBL" id="AMGV01000002">
    <property type="protein sequence ID" value="KEF60307.1"/>
    <property type="molecule type" value="Genomic_DNA"/>
</dbReference>
<evidence type="ECO:0000256" key="4">
    <source>
        <dbReference type="ARBA" id="ARBA00022989"/>
    </source>
</evidence>
<feature type="transmembrane region" description="Helical" evidence="6">
    <location>
        <begin position="83"/>
        <end position="103"/>
    </location>
</feature>
<evidence type="ECO:0000256" key="3">
    <source>
        <dbReference type="ARBA" id="ARBA00022692"/>
    </source>
</evidence>
<evidence type="ECO:0000313" key="8">
    <source>
        <dbReference type="EMBL" id="KEF60307.1"/>
    </source>
</evidence>
<reference evidence="8 9" key="1">
    <citation type="submission" date="2013-03" db="EMBL/GenBank/DDBJ databases">
        <title>The Genome Sequence of Exophiala aquamarina CBS 119918.</title>
        <authorList>
            <consortium name="The Broad Institute Genomics Platform"/>
            <person name="Cuomo C."/>
            <person name="de Hoog S."/>
            <person name="Gorbushina A."/>
            <person name="Walker B."/>
            <person name="Young S.K."/>
            <person name="Zeng Q."/>
            <person name="Gargeya S."/>
            <person name="Fitzgerald M."/>
            <person name="Haas B."/>
            <person name="Abouelleil A."/>
            <person name="Allen A.W."/>
            <person name="Alvarado L."/>
            <person name="Arachchi H.M."/>
            <person name="Berlin A.M."/>
            <person name="Chapman S.B."/>
            <person name="Gainer-Dewar J."/>
            <person name="Goldberg J."/>
            <person name="Griggs A."/>
            <person name="Gujja S."/>
            <person name="Hansen M."/>
            <person name="Howarth C."/>
            <person name="Imamovic A."/>
            <person name="Ireland A."/>
            <person name="Larimer J."/>
            <person name="McCowan C."/>
            <person name="Murphy C."/>
            <person name="Pearson M."/>
            <person name="Poon T.W."/>
            <person name="Priest M."/>
            <person name="Roberts A."/>
            <person name="Saif S."/>
            <person name="Shea T."/>
            <person name="Sisk P."/>
            <person name="Sykes S."/>
            <person name="Wortman J."/>
            <person name="Nusbaum C."/>
            <person name="Birren B."/>
        </authorList>
    </citation>
    <scope>NUCLEOTIDE SEQUENCE [LARGE SCALE GENOMIC DNA]</scope>
    <source>
        <strain evidence="8 9">CBS 119918</strain>
    </source>
</reference>
<organism evidence="8 9">
    <name type="scientific">Exophiala aquamarina CBS 119918</name>
    <dbReference type="NCBI Taxonomy" id="1182545"/>
    <lineage>
        <taxon>Eukaryota</taxon>
        <taxon>Fungi</taxon>
        <taxon>Dikarya</taxon>
        <taxon>Ascomycota</taxon>
        <taxon>Pezizomycotina</taxon>
        <taxon>Eurotiomycetes</taxon>
        <taxon>Chaetothyriomycetidae</taxon>
        <taxon>Chaetothyriales</taxon>
        <taxon>Herpotrichiellaceae</taxon>
        <taxon>Exophiala</taxon>
    </lineage>
</organism>
<evidence type="ECO:0000313" key="9">
    <source>
        <dbReference type="Proteomes" id="UP000027920"/>
    </source>
</evidence>
<accession>A0A072PKR0</accession>
<dbReference type="PANTHER" id="PTHR19241">
    <property type="entry name" value="ATP-BINDING CASSETTE TRANSPORTER"/>
    <property type="match status" value="1"/>
</dbReference>
<evidence type="ECO:0000256" key="1">
    <source>
        <dbReference type="ARBA" id="ARBA00004141"/>
    </source>
</evidence>
<dbReference type="GO" id="GO:0016020">
    <property type="term" value="C:membrane"/>
    <property type="evidence" value="ECO:0007669"/>
    <property type="project" value="UniProtKB-SubCell"/>
</dbReference>
<keyword evidence="5 6" id="KW-0472">Membrane</keyword>
<protein>
    <recommendedName>
        <fullName evidence="7">ABC-2 type transporter transmembrane domain-containing protein</fullName>
    </recommendedName>
</protein>
<dbReference type="STRING" id="1182545.A0A072PKR0"/>
<keyword evidence="4 6" id="KW-1133">Transmembrane helix</keyword>
<feature type="transmembrane region" description="Helical" evidence="6">
    <location>
        <begin position="124"/>
        <end position="153"/>
    </location>
</feature>
<sequence length="158" mass="18067">MLSELENINEKNISQVSDNGEEFAVGLWAQIKLITIRMTKLIYRNPEYVNNKFALHIITGLFSGFTFWQIGNSVSDLNLRMFATFQFVFIAPGVINQLQPLFIERRDIYDAREKKSRMYTGIGQFIAAYAPNATVAVLANPIFIFTTVGYYGVFVPYE</sequence>
<dbReference type="Pfam" id="PF01061">
    <property type="entry name" value="ABC2_membrane"/>
    <property type="match status" value="1"/>
</dbReference>
<dbReference type="RefSeq" id="XP_013262897.1">
    <property type="nucleotide sequence ID" value="XM_013407443.1"/>
</dbReference>
<keyword evidence="2" id="KW-0813">Transport</keyword>
<keyword evidence="3 6" id="KW-0812">Transmembrane</keyword>
<dbReference type="GeneID" id="25276813"/>
<gene>
    <name evidence="8" type="ORF">A1O9_01867</name>
</gene>